<dbReference type="PANTHER" id="PTHR46289">
    <property type="entry name" value="52 KDA REPRESSOR OF THE INHIBITOR OF THE PROTEIN KINASE-LIKE PROTEIN-RELATED"/>
    <property type="match status" value="1"/>
</dbReference>
<evidence type="ECO:0000313" key="2">
    <source>
        <dbReference type="Proteomes" id="UP000007819"/>
    </source>
</evidence>
<dbReference type="AlphaFoldDB" id="A0A8R2B731"/>
<dbReference type="GeneID" id="103309832"/>
<accession>A0A8R2B731</accession>
<dbReference type="RefSeq" id="XP_008184537.2">
    <property type="nucleotide sequence ID" value="XM_008186315.2"/>
</dbReference>
<sequence>MRGEYEGLQALIREINPAAIYTWCYAHRLSLVVVQMSSCSANAVDTFGNLEQLYALISTSKKRVAIYENMQKERNPKARVHRLKRVETTRWMSYSSALNTVLLTYDIVINTLEQIKITENADFKARSKATGLIDFFLSERFVLTAICYKNLFNILDPVTKMFQSQDIDLLGAYKAVKLKYDSIFFAFSDQTILKDDI</sequence>
<keyword evidence="2" id="KW-1185">Reference proteome</keyword>
<name>A0A8R2B731_ACYPI</name>
<dbReference type="Proteomes" id="UP000007819">
    <property type="component" value="Unassembled WGS sequence"/>
</dbReference>
<reference evidence="2" key="1">
    <citation type="submission" date="2010-06" db="EMBL/GenBank/DDBJ databases">
        <authorList>
            <person name="Jiang H."/>
            <person name="Abraham K."/>
            <person name="Ali S."/>
            <person name="Alsbrooks S.L."/>
            <person name="Anim B.N."/>
            <person name="Anosike U.S."/>
            <person name="Attaway T."/>
            <person name="Bandaranaike D.P."/>
            <person name="Battles P.K."/>
            <person name="Bell S.N."/>
            <person name="Bell A.V."/>
            <person name="Beltran B."/>
            <person name="Bickham C."/>
            <person name="Bustamante Y."/>
            <person name="Caleb T."/>
            <person name="Canada A."/>
            <person name="Cardenas V."/>
            <person name="Carter K."/>
            <person name="Chacko J."/>
            <person name="Chandrabose M.N."/>
            <person name="Chavez D."/>
            <person name="Chavez A."/>
            <person name="Chen L."/>
            <person name="Chu H.-S."/>
            <person name="Claassen K.J."/>
            <person name="Cockrell R."/>
            <person name="Collins M."/>
            <person name="Cooper J.A."/>
            <person name="Cree A."/>
            <person name="Curry S.M."/>
            <person name="Da Y."/>
            <person name="Dao M.D."/>
            <person name="Das B."/>
            <person name="Davila M.-L."/>
            <person name="Davy-Carroll L."/>
            <person name="Denson S."/>
            <person name="Dinh H."/>
            <person name="Ebong V.E."/>
            <person name="Edwards J.R."/>
            <person name="Egan A."/>
            <person name="El-Daye J."/>
            <person name="Escobedo L."/>
            <person name="Fernandez S."/>
            <person name="Fernando P.R."/>
            <person name="Flagg N."/>
            <person name="Forbes L.D."/>
            <person name="Fowler R.G."/>
            <person name="Fu Q."/>
            <person name="Gabisi R.A."/>
            <person name="Ganer J."/>
            <person name="Garbino Pronczuk A."/>
            <person name="Garcia R.M."/>
            <person name="Garner T."/>
            <person name="Garrett T.E."/>
            <person name="Gonzalez D.A."/>
            <person name="Hamid H."/>
            <person name="Hawkins E.S."/>
            <person name="Hirani K."/>
            <person name="Hogues M.E."/>
            <person name="Hollins B."/>
            <person name="Hsiao C.-H."/>
            <person name="Jabil R."/>
            <person name="James M.L."/>
            <person name="Jhangiani S.N."/>
            <person name="Johnson B."/>
            <person name="Johnson Q."/>
            <person name="Joshi V."/>
            <person name="Kalu J.B."/>
            <person name="Kam C."/>
            <person name="Kashfia A."/>
            <person name="Keebler J."/>
            <person name="Kisamo H."/>
            <person name="Kovar C.L."/>
            <person name="Lago L.A."/>
            <person name="Lai C.-Y."/>
            <person name="Laidlaw J."/>
            <person name="Lara F."/>
            <person name="Le T.-K."/>
            <person name="Lee S.L."/>
            <person name="Legall F.H."/>
            <person name="Lemon S.J."/>
            <person name="Lewis L.R."/>
            <person name="Li B."/>
            <person name="Liu Y."/>
            <person name="Liu Y.-S."/>
            <person name="Lopez J."/>
            <person name="Lozado R.J."/>
            <person name="Lu J."/>
            <person name="Madu R.C."/>
            <person name="Maheshwari M."/>
            <person name="Maheshwari R."/>
            <person name="Malloy K."/>
            <person name="Martinez E."/>
            <person name="Mathew T."/>
            <person name="Mercado I.C."/>
            <person name="Mercado C."/>
            <person name="Meyer B."/>
            <person name="Montgomery K."/>
            <person name="Morgan M.B."/>
            <person name="Munidasa M."/>
            <person name="Nazareth L.V."/>
            <person name="Nelson J."/>
            <person name="Ng B.M."/>
            <person name="Nguyen N.B."/>
            <person name="Nguyen P.Q."/>
            <person name="Nguyen T."/>
            <person name="Obregon M."/>
            <person name="Okwuonu G.O."/>
            <person name="Onwere C.G."/>
            <person name="Orozco G."/>
            <person name="Parra A."/>
            <person name="Patel S."/>
            <person name="Patil S."/>
            <person name="Perez A."/>
            <person name="Perez Y."/>
            <person name="Pham C."/>
            <person name="Primus E.L."/>
            <person name="Pu L.-L."/>
            <person name="Puazo M."/>
            <person name="Qin X."/>
            <person name="Quiroz J.B."/>
            <person name="Reese J."/>
            <person name="Richards S."/>
            <person name="Rives C.M."/>
            <person name="Robberts R."/>
            <person name="Ruiz S.J."/>
            <person name="Ruiz M.J."/>
            <person name="Santibanez J."/>
            <person name="Schneider B.W."/>
            <person name="Sisson I."/>
            <person name="Smith M."/>
            <person name="Sodergren E."/>
            <person name="Song X.-Z."/>
            <person name="Song B.B."/>
            <person name="Summersgill H."/>
            <person name="Thelus R."/>
            <person name="Thornton R.D."/>
            <person name="Trejos Z.Y."/>
            <person name="Usmani K."/>
            <person name="Vattathil S."/>
            <person name="Villasana D."/>
            <person name="Walker D.L."/>
            <person name="Wang S."/>
            <person name="Wang K."/>
            <person name="White C.S."/>
            <person name="Williams A.C."/>
            <person name="Williamson J."/>
            <person name="Wilson K."/>
            <person name="Woghiren I.O."/>
            <person name="Woodworth J.R."/>
            <person name="Worley K.C."/>
            <person name="Wright R.A."/>
            <person name="Wu W."/>
            <person name="Young L."/>
            <person name="Zhang L."/>
            <person name="Zhang J."/>
            <person name="Zhu Y."/>
            <person name="Muzny D.M."/>
            <person name="Weinstock G."/>
            <person name="Gibbs R.A."/>
        </authorList>
    </citation>
    <scope>NUCLEOTIDE SEQUENCE [LARGE SCALE GENOMIC DNA]</scope>
    <source>
        <strain evidence="2">LSR1</strain>
    </source>
</reference>
<dbReference type="OrthoDB" id="6600042at2759"/>
<dbReference type="EnsemblMetazoa" id="XM_008186315.2">
    <property type="protein sequence ID" value="XP_008184537.2"/>
    <property type="gene ID" value="LOC103309832"/>
</dbReference>
<dbReference type="KEGG" id="api:103309832"/>
<protein>
    <recommendedName>
        <fullName evidence="3">Zinc finger MYM-type protein 1-like</fullName>
    </recommendedName>
</protein>
<organism evidence="1 2">
    <name type="scientific">Acyrthosiphon pisum</name>
    <name type="common">Pea aphid</name>
    <dbReference type="NCBI Taxonomy" id="7029"/>
    <lineage>
        <taxon>Eukaryota</taxon>
        <taxon>Metazoa</taxon>
        <taxon>Ecdysozoa</taxon>
        <taxon>Arthropoda</taxon>
        <taxon>Hexapoda</taxon>
        <taxon>Insecta</taxon>
        <taxon>Pterygota</taxon>
        <taxon>Neoptera</taxon>
        <taxon>Paraneoptera</taxon>
        <taxon>Hemiptera</taxon>
        <taxon>Sternorrhyncha</taxon>
        <taxon>Aphidomorpha</taxon>
        <taxon>Aphidoidea</taxon>
        <taxon>Aphididae</taxon>
        <taxon>Macrosiphini</taxon>
        <taxon>Acyrthosiphon</taxon>
    </lineage>
</organism>
<dbReference type="InterPro" id="IPR012337">
    <property type="entry name" value="RNaseH-like_sf"/>
</dbReference>
<dbReference type="PANTHER" id="PTHR46289:SF14">
    <property type="entry name" value="DUF4371 DOMAIN-CONTAINING PROTEIN"/>
    <property type="match status" value="1"/>
</dbReference>
<proteinExistence type="predicted"/>
<evidence type="ECO:0000313" key="1">
    <source>
        <dbReference type="EnsemblMetazoa" id="XP_008184537.2"/>
    </source>
</evidence>
<dbReference type="SUPFAM" id="SSF53098">
    <property type="entry name" value="Ribonuclease H-like"/>
    <property type="match status" value="1"/>
</dbReference>
<dbReference type="InterPro" id="IPR052958">
    <property type="entry name" value="IFN-induced_PKR_regulator"/>
</dbReference>
<reference evidence="1" key="2">
    <citation type="submission" date="2022-06" db="UniProtKB">
        <authorList>
            <consortium name="EnsemblMetazoa"/>
        </authorList>
    </citation>
    <scope>IDENTIFICATION</scope>
</reference>
<evidence type="ECO:0008006" key="3">
    <source>
        <dbReference type="Google" id="ProtNLM"/>
    </source>
</evidence>